<gene>
    <name evidence="2" type="ORF">WJX75_005209</name>
</gene>
<dbReference type="Gene3D" id="1.20.58.320">
    <property type="entry name" value="TPR-like"/>
    <property type="match status" value="1"/>
</dbReference>
<dbReference type="Pfam" id="PF06041">
    <property type="entry name" value="DUF924"/>
    <property type="match status" value="1"/>
</dbReference>
<name>A0ABR2YGI6_9CHLO</name>
<sequence length="209" mass="23435">MDPKAQAILEYWLGADYVSHAPQFQGKDRVKLWFGGGETVDKEVRDSFGGLVEEAASGGLGQWKHGYEALANVILRDQFTRNVYRGTPKMFSLDQDALSLAKSLVDSGEARQIIPAHRVWLYMPYMHSEALGDQEDCVRLFRELEAECRRLPGGGEPMVSRAADNARFALAHEEVVRRWGRFPHRNAMLGRESTPEEAAGLQDGSIPKF</sequence>
<protein>
    <recommendedName>
        <fullName evidence="4">DUF924-domain-containing protein</fullName>
    </recommendedName>
</protein>
<evidence type="ECO:0000313" key="3">
    <source>
        <dbReference type="Proteomes" id="UP001491310"/>
    </source>
</evidence>
<feature type="region of interest" description="Disordered" evidence="1">
    <location>
        <begin position="190"/>
        <end position="209"/>
    </location>
</feature>
<dbReference type="Proteomes" id="UP001491310">
    <property type="component" value="Unassembled WGS sequence"/>
</dbReference>
<evidence type="ECO:0000256" key="1">
    <source>
        <dbReference type="SAM" id="MobiDB-lite"/>
    </source>
</evidence>
<dbReference type="EMBL" id="JALJOT010000012">
    <property type="protein sequence ID" value="KAK9904905.1"/>
    <property type="molecule type" value="Genomic_DNA"/>
</dbReference>
<accession>A0ABR2YGI6</accession>
<dbReference type="SUPFAM" id="SSF48452">
    <property type="entry name" value="TPR-like"/>
    <property type="match status" value="1"/>
</dbReference>
<proteinExistence type="predicted"/>
<evidence type="ECO:0000313" key="2">
    <source>
        <dbReference type="EMBL" id="KAK9904905.1"/>
    </source>
</evidence>
<organism evidence="2 3">
    <name type="scientific">Coccomyxa subellipsoidea</name>
    <dbReference type="NCBI Taxonomy" id="248742"/>
    <lineage>
        <taxon>Eukaryota</taxon>
        <taxon>Viridiplantae</taxon>
        <taxon>Chlorophyta</taxon>
        <taxon>core chlorophytes</taxon>
        <taxon>Trebouxiophyceae</taxon>
        <taxon>Trebouxiophyceae incertae sedis</taxon>
        <taxon>Coccomyxaceae</taxon>
        <taxon>Coccomyxa</taxon>
    </lineage>
</organism>
<dbReference type="InterPro" id="IPR010323">
    <property type="entry name" value="DUF924"/>
</dbReference>
<reference evidence="2 3" key="1">
    <citation type="journal article" date="2024" name="Nat. Commun.">
        <title>Phylogenomics reveals the evolutionary origins of lichenization in chlorophyte algae.</title>
        <authorList>
            <person name="Puginier C."/>
            <person name="Libourel C."/>
            <person name="Otte J."/>
            <person name="Skaloud P."/>
            <person name="Haon M."/>
            <person name="Grisel S."/>
            <person name="Petersen M."/>
            <person name="Berrin J.G."/>
            <person name="Delaux P.M."/>
            <person name="Dal Grande F."/>
            <person name="Keller J."/>
        </authorList>
    </citation>
    <scope>NUCLEOTIDE SEQUENCE [LARGE SCALE GENOMIC DNA]</scope>
    <source>
        <strain evidence="2 3">SAG 216-7</strain>
    </source>
</reference>
<dbReference type="InterPro" id="IPR011990">
    <property type="entry name" value="TPR-like_helical_dom_sf"/>
</dbReference>
<evidence type="ECO:0008006" key="4">
    <source>
        <dbReference type="Google" id="ProtNLM"/>
    </source>
</evidence>
<keyword evidence="3" id="KW-1185">Reference proteome</keyword>
<comment type="caution">
    <text evidence="2">The sequence shown here is derived from an EMBL/GenBank/DDBJ whole genome shotgun (WGS) entry which is preliminary data.</text>
</comment>
<dbReference type="Gene3D" id="1.25.40.10">
    <property type="entry name" value="Tetratricopeptide repeat domain"/>
    <property type="match status" value="1"/>
</dbReference>